<organism evidence="1 2">
    <name type="scientific">Ensete ventricosum</name>
    <name type="common">Abyssinian banana</name>
    <name type="synonym">Musa ensete</name>
    <dbReference type="NCBI Taxonomy" id="4639"/>
    <lineage>
        <taxon>Eukaryota</taxon>
        <taxon>Viridiplantae</taxon>
        <taxon>Streptophyta</taxon>
        <taxon>Embryophyta</taxon>
        <taxon>Tracheophyta</taxon>
        <taxon>Spermatophyta</taxon>
        <taxon>Magnoliopsida</taxon>
        <taxon>Liliopsida</taxon>
        <taxon>Zingiberales</taxon>
        <taxon>Musaceae</taxon>
        <taxon>Ensete</taxon>
    </lineage>
</organism>
<protein>
    <submittedName>
        <fullName evidence="1">Uncharacterized protein</fullName>
    </submittedName>
</protein>
<dbReference type="EMBL" id="JAQQAF010000001">
    <property type="protein sequence ID" value="KAJ8514012.1"/>
    <property type="molecule type" value="Genomic_DNA"/>
</dbReference>
<dbReference type="AlphaFoldDB" id="A0AAV8S3T5"/>
<name>A0AAV8S3T5_ENSVE</name>
<keyword evidence="2" id="KW-1185">Reference proteome</keyword>
<evidence type="ECO:0000313" key="1">
    <source>
        <dbReference type="EMBL" id="KAJ8514012.1"/>
    </source>
</evidence>
<accession>A0AAV8S3T5</accession>
<dbReference type="Proteomes" id="UP001222027">
    <property type="component" value="Unassembled WGS sequence"/>
</dbReference>
<evidence type="ECO:0000313" key="2">
    <source>
        <dbReference type="Proteomes" id="UP001222027"/>
    </source>
</evidence>
<comment type="caution">
    <text evidence="1">The sequence shown here is derived from an EMBL/GenBank/DDBJ whole genome shotgun (WGS) entry which is preliminary data.</text>
</comment>
<gene>
    <name evidence="1" type="ORF">OPV22_004446</name>
</gene>
<proteinExistence type="predicted"/>
<reference evidence="1 2" key="1">
    <citation type="submission" date="2022-12" db="EMBL/GenBank/DDBJ databases">
        <title>Chromosome-scale assembly of the Ensete ventricosum genome.</title>
        <authorList>
            <person name="Dussert Y."/>
            <person name="Stocks J."/>
            <person name="Wendawek A."/>
            <person name="Woldeyes F."/>
            <person name="Nichols R.A."/>
            <person name="Borrell J.S."/>
        </authorList>
    </citation>
    <scope>NUCLEOTIDE SEQUENCE [LARGE SCALE GENOMIC DNA]</scope>
    <source>
        <strain evidence="2">cv. Maze</strain>
        <tissue evidence="1">Seeds</tissue>
    </source>
</reference>
<sequence>MVMPGWVFPRLPIIVACTGAPFSEFEAEVRSQKQLCKVAALLILYLLKGYLSWQPEKVTEFFSESICLGVEETIFSVVHGLLATSL</sequence>